<protein>
    <recommendedName>
        <fullName evidence="1">Cohesin domain-containing protein</fullName>
    </recommendedName>
</protein>
<gene>
    <name evidence="2" type="ORF">METZ01_LOCUS513821</name>
</gene>
<reference evidence="2" key="1">
    <citation type="submission" date="2018-05" db="EMBL/GenBank/DDBJ databases">
        <authorList>
            <person name="Lanie J.A."/>
            <person name="Ng W.-L."/>
            <person name="Kazmierczak K.M."/>
            <person name="Andrzejewski T.M."/>
            <person name="Davidsen T.M."/>
            <person name="Wayne K.J."/>
            <person name="Tettelin H."/>
            <person name="Glass J.I."/>
            <person name="Rusch D."/>
            <person name="Podicherti R."/>
            <person name="Tsui H.-C.T."/>
            <person name="Winkler M.E."/>
        </authorList>
    </citation>
    <scope>NUCLEOTIDE SEQUENCE</scope>
</reference>
<proteinExistence type="predicted"/>
<dbReference type="CDD" id="cd08547">
    <property type="entry name" value="Type_II_cohesin"/>
    <property type="match status" value="1"/>
</dbReference>
<evidence type="ECO:0000259" key="1">
    <source>
        <dbReference type="Pfam" id="PF00963"/>
    </source>
</evidence>
<dbReference type="Pfam" id="PF00963">
    <property type="entry name" value="Cohesin"/>
    <property type="match status" value="1"/>
</dbReference>
<organism evidence="2">
    <name type="scientific">marine metagenome</name>
    <dbReference type="NCBI Taxonomy" id="408172"/>
    <lineage>
        <taxon>unclassified sequences</taxon>
        <taxon>metagenomes</taxon>
        <taxon>ecological metagenomes</taxon>
    </lineage>
</organism>
<dbReference type="GO" id="GO:0000272">
    <property type="term" value="P:polysaccharide catabolic process"/>
    <property type="evidence" value="ECO:0007669"/>
    <property type="project" value="InterPro"/>
</dbReference>
<dbReference type="EMBL" id="UINC01229309">
    <property type="protein sequence ID" value="SVE60967.1"/>
    <property type="molecule type" value="Genomic_DNA"/>
</dbReference>
<dbReference type="GO" id="GO:0030246">
    <property type="term" value="F:carbohydrate binding"/>
    <property type="evidence" value="ECO:0007669"/>
    <property type="project" value="InterPro"/>
</dbReference>
<dbReference type="Gene3D" id="2.60.40.680">
    <property type="match status" value="1"/>
</dbReference>
<dbReference type="InterPro" id="IPR002102">
    <property type="entry name" value="Cohesin_dom"/>
</dbReference>
<dbReference type="AlphaFoldDB" id="A0A383EVR0"/>
<sequence>MRWIKYRSFLFAGLFCLFSCDLPEEVYDNPLDLEYNAENGITPPALIFTPKESTVNVGESVSVNIFAMEVDSIAGTFIQVIYDNTRLALTNLTLGDILKSNVNPIFFYNDDSSNGLINIYASFLGDEIAASGTGTLAFLTFTTLSPGTSTIRFSNDSEFVDRNDNQIILNGLGTGVVIAQ</sequence>
<name>A0A383EVR0_9ZZZZ</name>
<evidence type="ECO:0000313" key="2">
    <source>
        <dbReference type="EMBL" id="SVE60967.1"/>
    </source>
</evidence>
<feature type="domain" description="Cohesin" evidence="1">
    <location>
        <begin position="51"/>
        <end position="167"/>
    </location>
</feature>
<accession>A0A383EVR0</accession>
<dbReference type="SUPFAM" id="SSF49384">
    <property type="entry name" value="Carbohydrate-binding domain"/>
    <property type="match status" value="1"/>
</dbReference>
<dbReference type="InterPro" id="IPR008965">
    <property type="entry name" value="CBM2/CBM3_carb-bd_dom_sf"/>
</dbReference>